<dbReference type="InterPro" id="IPR036047">
    <property type="entry name" value="F-box-like_dom_sf"/>
</dbReference>
<dbReference type="InterPro" id="IPR006566">
    <property type="entry name" value="FBD"/>
</dbReference>
<evidence type="ECO:0000313" key="2">
    <source>
        <dbReference type="EMBL" id="AFK40842.1"/>
    </source>
</evidence>
<proteinExistence type="evidence at transcript level"/>
<evidence type="ECO:0000259" key="1">
    <source>
        <dbReference type="Pfam" id="PF08387"/>
    </source>
</evidence>
<dbReference type="SUPFAM" id="SSF52047">
    <property type="entry name" value="RNI-like"/>
    <property type="match status" value="1"/>
</dbReference>
<name>I3SKQ0_MEDTR</name>
<dbReference type="InterPro" id="IPR032675">
    <property type="entry name" value="LRR_dom_sf"/>
</dbReference>
<accession>I3SKQ0</accession>
<protein>
    <recommendedName>
        <fullName evidence="1">FBD domain-containing protein</fullName>
    </recommendedName>
</protein>
<dbReference type="Gene3D" id="3.80.10.10">
    <property type="entry name" value="Ribonuclease Inhibitor"/>
    <property type="match status" value="1"/>
</dbReference>
<dbReference type="InterPro" id="IPR050232">
    <property type="entry name" value="FBL13/AtMIF1-like"/>
</dbReference>
<dbReference type="ExpressionAtlas" id="I3SKQ0">
    <property type="expression patterns" value="differential"/>
</dbReference>
<reference evidence="2" key="1">
    <citation type="submission" date="2012-05" db="EMBL/GenBank/DDBJ databases">
        <authorList>
            <person name="Krishnakumar V."/>
            <person name="Cheung F."/>
            <person name="Xiao Y."/>
            <person name="Chan A."/>
            <person name="Moskal W.A."/>
            <person name="Town C.D."/>
        </authorList>
    </citation>
    <scope>NUCLEOTIDE SEQUENCE</scope>
</reference>
<sequence>MAEGEEEDGEDRISSLSDDLLVRILSNLHTRESVSTCVLSKRWVHVFKALTCLRLDDENGSLLDALDEMRHRTDLTSFDLSIFTRRSGDIVTVAEKAVRNIVRLNLSLNSLSIYGILNMYLTRPVFNSRTLVELKLHRVCIAETLSVASLPSLKVLSLSRVQFDTKSVFLSLLSAVSRVLEELRISSPTFSAPICDREADLFPCLRGAFLHKLPWEMLVLFISVSHLLTTLEFTPMDSRQMEEGEENVDNWINPIIVPVCLTNQLKSCLLHGYKSTTCQDRFVRYVMLNSNILKTISIKCLPSTDTTVKYRWLKKLASWRRSSTTSLLFD</sequence>
<dbReference type="Pfam" id="PF08387">
    <property type="entry name" value="FBD"/>
    <property type="match status" value="1"/>
</dbReference>
<dbReference type="PANTHER" id="PTHR31900">
    <property type="entry name" value="F-BOX/RNI SUPERFAMILY PROTEIN-RELATED"/>
    <property type="match status" value="1"/>
</dbReference>
<dbReference type="PANTHER" id="PTHR31900:SF34">
    <property type="entry name" value="EMB|CAB62440.1-RELATED"/>
    <property type="match status" value="1"/>
</dbReference>
<dbReference type="SUPFAM" id="SSF81383">
    <property type="entry name" value="F-box domain"/>
    <property type="match status" value="1"/>
</dbReference>
<organism evidence="2">
    <name type="scientific">Medicago truncatula</name>
    <name type="common">Barrel medic</name>
    <name type="synonym">Medicago tribuloides</name>
    <dbReference type="NCBI Taxonomy" id="3880"/>
    <lineage>
        <taxon>Eukaryota</taxon>
        <taxon>Viridiplantae</taxon>
        <taxon>Streptophyta</taxon>
        <taxon>Embryophyta</taxon>
        <taxon>Tracheophyta</taxon>
        <taxon>Spermatophyta</taxon>
        <taxon>Magnoliopsida</taxon>
        <taxon>eudicotyledons</taxon>
        <taxon>Gunneridae</taxon>
        <taxon>Pentapetalae</taxon>
        <taxon>rosids</taxon>
        <taxon>fabids</taxon>
        <taxon>Fabales</taxon>
        <taxon>Fabaceae</taxon>
        <taxon>Papilionoideae</taxon>
        <taxon>50 kb inversion clade</taxon>
        <taxon>NPAAA clade</taxon>
        <taxon>Hologalegina</taxon>
        <taxon>IRL clade</taxon>
        <taxon>Trifolieae</taxon>
        <taxon>Medicago</taxon>
    </lineage>
</organism>
<dbReference type="AlphaFoldDB" id="I3SKQ0"/>
<feature type="domain" description="FBD" evidence="1">
    <location>
        <begin position="255"/>
        <end position="298"/>
    </location>
</feature>
<dbReference type="EMBL" id="BT141048">
    <property type="protein sequence ID" value="AFK40842.1"/>
    <property type="molecule type" value="mRNA"/>
</dbReference>